<feature type="compositionally biased region" description="Basic and acidic residues" evidence="1">
    <location>
        <begin position="73"/>
        <end position="93"/>
    </location>
</feature>
<organism evidence="2 3">
    <name type="scientific">Streptomyces canarius</name>
    <dbReference type="NCBI Taxonomy" id="285453"/>
    <lineage>
        <taxon>Bacteria</taxon>
        <taxon>Bacillati</taxon>
        <taxon>Actinomycetota</taxon>
        <taxon>Actinomycetes</taxon>
        <taxon>Kitasatosporales</taxon>
        <taxon>Streptomycetaceae</taxon>
        <taxon>Streptomyces</taxon>
    </lineage>
</organism>
<keyword evidence="3" id="KW-1185">Reference proteome</keyword>
<gene>
    <name evidence="2" type="ORF">GCM10010345_57770</name>
</gene>
<dbReference type="EMBL" id="BMVN01000023">
    <property type="protein sequence ID" value="GHA45686.1"/>
    <property type="molecule type" value="Genomic_DNA"/>
</dbReference>
<comment type="caution">
    <text evidence="2">The sequence shown here is derived from an EMBL/GenBank/DDBJ whole genome shotgun (WGS) entry which is preliminary data.</text>
</comment>
<name>A0ABQ3CVC6_9ACTN</name>
<accession>A0ABQ3CVC6</accession>
<proteinExistence type="predicted"/>
<evidence type="ECO:0000313" key="2">
    <source>
        <dbReference type="EMBL" id="GHA45686.1"/>
    </source>
</evidence>
<feature type="region of interest" description="Disordered" evidence="1">
    <location>
        <begin position="1"/>
        <end position="22"/>
    </location>
</feature>
<dbReference type="Proteomes" id="UP000653644">
    <property type="component" value="Unassembled WGS sequence"/>
</dbReference>
<protein>
    <submittedName>
        <fullName evidence="2">Uncharacterized protein</fullName>
    </submittedName>
</protein>
<evidence type="ECO:0000313" key="3">
    <source>
        <dbReference type="Proteomes" id="UP000653644"/>
    </source>
</evidence>
<feature type="compositionally biased region" description="Low complexity" evidence="1">
    <location>
        <begin position="54"/>
        <end position="69"/>
    </location>
</feature>
<feature type="region of interest" description="Disordered" evidence="1">
    <location>
        <begin position="41"/>
        <end position="93"/>
    </location>
</feature>
<reference evidence="3" key="1">
    <citation type="journal article" date="2019" name="Int. J. Syst. Evol. Microbiol.">
        <title>The Global Catalogue of Microorganisms (GCM) 10K type strain sequencing project: providing services to taxonomists for standard genome sequencing and annotation.</title>
        <authorList>
            <consortium name="The Broad Institute Genomics Platform"/>
            <consortium name="The Broad Institute Genome Sequencing Center for Infectious Disease"/>
            <person name="Wu L."/>
            <person name="Ma J."/>
        </authorList>
    </citation>
    <scope>NUCLEOTIDE SEQUENCE [LARGE SCALE GENOMIC DNA]</scope>
    <source>
        <strain evidence="3">JCM 4733</strain>
    </source>
</reference>
<sequence length="93" mass="10020">MLWNGRVGGDRVTTRPARGPAQRSCSEFLYWIKAARLRRAARAGGPWPPPLPVSATAPAAPRRSARSTAKTVDQARGKPDLPEHQDQAGADHA</sequence>
<evidence type="ECO:0000256" key="1">
    <source>
        <dbReference type="SAM" id="MobiDB-lite"/>
    </source>
</evidence>